<keyword evidence="3 6" id="KW-0489">Methyltransferase</keyword>
<accession>D9TJX4</accession>
<keyword evidence="4 6" id="KW-0808">Transferase</keyword>
<name>D9TJX4_CALOO</name>
<keyword evidence="7" id="KW-0687">Ribonucleoprotein</keyword>
<dbReference type="InterPro" id="IPR029063">
    <property type="entry name" value="SAM-dependent_MTases_sf"/>
</dbReference>
<dbReference type="KEGG" id="cob:COB47_1005"/>
<dbReference type="PANTHER" id="PTHR43648:SF1">
    <property type="entry name" value="ELECTRON TRANSFER FLAVOPROTEIN BETA SUBUNIT LYSINE METHYLTRANSFERASE"/>
    <property type="match status" value="1"/>
</dbReference>
<dbReference type="eggNOG" id="COG2264">
    <property type="taxonomic scope" value="Bacteria"/>
</dbReference>
<sequence>MKWYEISIKTTEEAEDAISNILYELGANGVVIEDNEIVSKPNLWDYIDEDQFTKKDYAKVCAYFPESINILELIHTIEQKLKETAKYINIGEGKIAVSDVDEKDWAEEWKKYYKPVEIGDIVIVPSWEDYKAEDSKTIVRLDPGMAFGTGTHESTVLCLEAIQNYVKPGMNVLDVGTGSGILAIAAKKLLAKRVLAVDIDEVAVKVAKENANLNGVEIEIKKNNLVEGIEEKFDIVVANIVADIIIRLSTYVNRVLKDSGIFISSGIIENRLEDVLKSFAKNGLKVVEVKKWVHGAWLLAKKLCRVILSANLFC</sequence>
<evidence type="ECO:0000256" key="3">
    <source>
        <dbReference type="ARBA" id="ARBA00022603"/>
    </source>
</evidence>
<evidence type="ECO:0000256" key="4">
    <source>
        <dbReference type="ARBA" id="ARBA00022679"/>
    </source>
</evidence>
<keyword evidence="2 6" id="KW-0963">Cytoplasm</keyword>
<reference evidence="7 8" key="1">
    <citation type="journal article" date="2010" name="J. Bacteriol.">
        <title>Complete genome sequence of the cellulolytic thermophile Caldicellulosiruptor obsidiansis OB47T.</title>
        <authorList>
            <person name="Elkins J.G."/>
            <person name="Lochner A."/>
            <person name="Hamilton-Brehm S.D."/>
            <person name="Davenport K.W."/>
            <person name="Podar M."/>
            <person name="Brown S.D."/>
            <person name="Land M.L."/>
            <person name="Hauser L.J."/>
            <person name="Klingeman D.M."/>
            <person name="Raman B."/>
            <person name="Goodwin L.A."/>
            <person name="Tapia R."/>
            <person name="Meincke L.J."/>
            <person name="Detter J.C."/>
            <person name="Bruce D.C."/>
            <person name="Han C.S."/>
            <person name="Palumbo A.V."/>
            <person name="Cottingham R.W."/>
            <person name="Keller M."/>
            <person name="Graham D.E."/>
        </authorList>
    </citation>
    <scope>NUCLEOTIDE SEQUENCE [LARGE SCALE GENOMIC DNA]</scope>
    <source>
        <strain evidence="8">ATCC BAA-2073 / strain OB47</strain>
    </source>
</reference>
<dbReference type="GO" id="GO:0005840">
    <property type="term" value="C:ribosome"/>
    <property type="evidence" value="ECO:0007669"/>
    <property type="project" value="UniProtKB-KW"/>
</dbReference>
<dbReference type="CDD" id="cd02440">
    <property type="entry name" value="AdoMet_MTases"/>
    <property type="match status" value="1"/>
</dbReference>
<feature type="binding site" evidence="6">
    <location>
        <position position="239"/>
    </location>
    <ligand>
        <name>S-adenosyl-L-methionine</name>
        <dbReference type="ChEBI" id="CHEBI:59789"/>
    </ligand>
</feature>
<comment type="catalytic activity">
    <reaction evidence="6">
        <text>L-lysyl-[protein] + 3 S-adenosyl-L-methionine = N(6),N(6),N(6)-trimethyl-L-lysyl-[protein] + 3 S-adenosyl-L-homocysteine + 3 H(+)</text>
        <dbReference type="Rhea" id="RHEA:54192"/>
        <dbReference type="Rhea" id="RHEA-COMP:9752"/>
        <dbReference type="Rhea" id="RHEA-COMP:13826"/>
        <dbReference type="ChEBI" id="CHEBI:15378"/>
        <dbReference type="ChEBI" id="CHEBI:29969"/>
        <dbReference type="ChEBI" id="CHEBI:57856"/>
        <dbReference type="ChEBI" id="CHEBI:59789"/>
        <dbReference type="ChEBI" id="CHEBI:61961"/>
    </reaction>
</comment>
<dbReference type="STRING" id="608506.COB47_1005"/>
<keyword evidence="5 6" id="KW-0949">S-adenosyl-L-methionine</keyword>
<evidence type="ECO:0000313" key="7">
    <source>
        <dbReference type="EMBL" id="ADL42306.1"/>
    </source>
</evidence>
<evidence type="ECO:0000256" key="2">
    <source>
        <dbReference type="ARBA" id="ARBA00022490"/>
    </source>
</evidence>
<dbReference type="PANTHER" id="PTHR43648">
    <property type="entry name" value="ELECTRON TRANSFER FLAVOPROTEIN BETA SUBUNIT LYSINE METHYLTRANSFERASE"/>
    <property type="match status" value="1"/>
</dbReference>
<evidence type="ECO:0000256" key="5">
    <source>
        <dbReference type="ARBA" id="ARBA00022691"/>
    </source>
</evidence>
<feature type="binding site" evidence="6">
    <location>
        <position position="198"/>
    </location>
    <ligand>
        <name>S-adenosyl-L-methionine</name>
        <dbReference type="ChEBI" id="CHEBI:59789"/>
    </ligand>
</feature>
<protein>
    <recommendedName>
        <fullName evidence="6">Ribosomal protein L11 methyltransferase</fullName>
        <shortName evidence="6">L11 Mtase</shortName>
        <ecNumber evidence="6">2.1.1.-</ecNumber>
    </recommendedName>
</protein>
<dbReference type="Proteomes" id="UP000000347">
    <property type="component" value="Chromosome"/>
</dbReference>
<dbReference type="NCBIfam" id="TIGR00406">
    <property type="entry name" value="prmA"/>
    <property type="match status" value="1"/>
</dbReference>
<evidence type="ECO:0000256" key="6">
    <source>
        <dbReference type="HAMAP-Rule" id="MF_00735"/>
    </source>
</evidence>
<dbReference type="Pfam" id="PF06325">
    <property type="entry name" value="PrmA"/>
    <property type="match status" value="1"/>
</dbReference>
<keyword evidence="7" id="KW-0689">Ribosomal protein</keyword>
<feature type="binding site" evidence="6">
    <location>
        <position position="155"/>
    </location>
    <ligand>
        <name>S-adenosyl-L-methionine</name>
        <dbReference type="ChEBI" id="CHEBI:59789"/>
    </ligand>
</feature>
<dbReference type="PIRSF" id="PIRSF000401">
    <property type="entry name" value="RPL11_MTase"/>
    <property type="match status" value="1"/>
</dbReference>
<comment type="subcellular location">
    <subcellularLocation>
        <location evidence="6">Cytoplasm</location>
    </subcellularLocation>
</comment>
<evidence type="ECO:0000313" key="8">
    <source>
        <dbReference type="Proteomes" id="UP000000347"/>
    </source>
</evidence>
<dbReference type="AlphaFoldDB" id="D9TJX4"/>
<dbReference type="GO" id="GO:0016279">
    <property type="term" value="F:protein-lysine N-methyltransferase activity"/>
    <property type="evidence" value="ECO:0007669"/>
    <property type="project" value="RHEA"/>
</dbReference>
<organism evidence="7 8">
    <name type="scientific">Caldicellulosiruptor obsidiansis (strain ATCC BAA-2073 / JCM 16842 / OB47)</name>
    <dbReference type="NCBI Taxonomy" id="608506"/>
    <lineage>
        <taxon>Bacteria</taxon>
        <taxon>Bacillati</taxon>
        <taxon>Bacillota</taxon>
        <taxon>Bacillota incertae sedis</taxon>
        <taxon>Caldicellulosiruptorales</taxon>
        <taxon>Caldicellulosiruptoraceae</taxon>
        <taxon>Caldicellulosiruptor</taxon>
    </lineage>
</organism>
<proteinExistence type="inferred from homology"/>
<dbReference type="Gene3D" id="3.40.50.150">
    <property type="entry name" value="Vaccinia Virus protein VP39"/>
    <property type="match status" value="1"/>
</dbReference>
<keyword evidence="8" id="KW-1185">Reference proteome</keyword>
<dbReference type="InterPro" id="IPR050078">
    <property type="entry name" value="Ribosomal_L11_MeTrfase_PrmA"/>
</dbReference>
<dbReference type="GO" id="GO:0005737">
    <property type="term" value="C:cytoplasm"/>
    <property type="evidence" value="ECO:0007669"/>
    <property type="project" value="UniProtKB-SubCell"/>
</dbReference>
<feature type="binding site" evidence="6">
    <location>
        <position position="176"/>
    </location>
    <ligand>
        <name>S-adenosyl-L-methionine</name>
        <dbReference type="ChEBI" id="CHEBI:59789"/>
    </ligand>
</feature>
<dbReference type="EC" id="2.1.1.-" evidence="6"/>
<evidence type="ECO:0000256" key="1">
    <source>
        <dbReference type="ARBA" id="ARBA00009741"/>
    </source>
</evidence>
<dbReference type="HOGENOM" id="CLU_049382_0_1_9"/>
<dbReference type="EMBL" id="CP002164">
    <property type="protein sequence ID" value="ADL42306.1"/>
    <property type="molecule type" value="Genomic_DNA"/>
</dbReference>
<comment type="similarity">
    <text evidence="1 6">Belongs to the methyltransferase superfamily. PrmA family.</text>
</comment>
<dbReference type="HAMAP" id="MF_00735">
    <property type="entry name" value="Methyltr_PrmA"/>
    <property type="match status" value="1"/>
</dbReference>
<dbReference type="InterPro" id="IPR004498">
    <property type="entry name" value="Ribosomal_PrmA_MeTrfase"/>
</dbReference>
<dbReference type="RefSeq" id="WP_013290306.1">
    <property type="nucleotide sequence ID" value="NC_014392.1"/>
</dbReference>
<comment type="function">
    <text evidence="6">Methylates ribosomal protein L11.</text>
</comment>
<dbReference type="GO" id="GO:0032259">
    <property type="term" value="P:methylation"/>
    <property type="evidence" value="ECO:0007669"/>
    <property type="project" value="UniProtKB-KW"/>
</dbReference>
<gene>
    <name evidence="6 7" type="primary">prmA</name>
    <name evidence="7" type="ordered locus">COB47_1005</name>
</gene>
<dbReference type="SUPFAM" id="SSF53335">
    <property type="entry name" value="S-adenosyl-L-methionine-dependent methyltransferases"/>
    <property type="match status" value="1"/>
</dbReference>